<proteinExistence type="predicted"/>
<reference evidence="3" key="2">
    <citation type="submission" date="2023-09" db="UniProtKB">
        <authorList>
            <consortium name="Ensembl"/>
        </authorList>
    </citation>
    <scope>IDENTIFICATION</scope>
</reference>
<feature type="region of interest" description="Disordered" evidence="1">
    <location>
        <begin position="164"/>
        <end position="204"/>
    </location>
</feature>
<dbReference type="GO" id="GO:0005634">
    <property type="term" value="C:nucleus"/>
    <property type="evidence" value="ECO:0007669"/>
    <property type="project" value="TreeGrafter"/>
</dbReference>
<organism evidence="2">
    <name type="scientific">Castor canadensis</name>
    <name type="common">American beaver</name>
    <dbReference type="NCBI Taxonomy" id="51338"/>
    <lineage>
        <taxon>Eukaryota</taxon>
        <taxon>Metazoa</taxon>
        <taxon>Chordata</taxon>
        <taxon>Craniata</taxon>
        <taxon>Vertebrata</taxon>
        <taxon>Euteleostomi</taxon>
        <taxon>Mammalia</taxon>
        <taxon>Eutheria</taxon>
        <taxon>Euarchontoglires</taxon>
        <taxon>Glires</taxon>
        <taxon>Rodentia</taxon>
        <taxon>Castorimorpha</taxon>
        <taxon>Castoridae</taxon>
        <taxon>Castor</taxon>
    </lineage>
</organism>
<keyword evidence="4" id="KW-1185">Reference proteome</keyword>
<protein>
    <submittedName>
        <fullName evidence="2 5">Thyroid transcription factor 1-associated protein 26</fullName>
    </submittedName>
</protein>
<dbReference type="RefSeq" id="XP_020027525.1">
    <property type="nucleotide sequence ID" value="XM_020171936.1"/>
</dbReference>
<dbReference type="PRINTS" id="PR01854">
    <property type="entry name" value="BR22PROTEIN"/>
</dbReference>
<feature type="region of interest" description="Disordered" evidence="1">
    <location>
        <begin position="1"/>
        <end position="21"/>
    </location>
</feature>
<dbReference type="AlphaFoldDB" id="A0A250XWW8"/>
<accession>A0A250XWW8</accession>
<name>A0A250XWW8_CASCN</name>
<feature type="compositionally biased region" description="Basic and acidic residues" evidence="1">
    <location>
        <begin position="175"/>
        <end position="204"/>
    </location>
</feature>
<evidence type="ECO:0000313" key="2">
    <source>
        <dbReference type="EMBL" id="JAV35862.1"/>
    </source>
</evidence>
<evidence type="ECO:0000313" key="3">
    <source>
        <dbReference type="Ensembl" id="ENSCCNP00000018380.1"/>
    </source>
</evidence>
<reference evidence="5" key="3">
    <citation type="submission" date="2025-04" db="UniProtKB">
        <authorList>
            <consortium name="RefSeq"/>
        </authorList>
    </citation>
    <scope>IDENTIFICATION</scope>
    <source>
        <tissue evidence="5">Leukocyte</tissue>
    </source>
</reference>
<reference evidence="2" key="1">
    <citation type="journal article" date="2017" name="G3 (Bethesda)">
        <title>De Novo Genome and Transcriptome Assembly of the Canadian Beaver (Castor canadensis).</title>
        <authorList>
            <person name="Lok S."/>
            <person name="Paton T.A."/>
            <person name="Wang Z."/>
            <person name="Kaur G."/>
            <person name="Walker S."/>
            <person name="Yuen R.K."/>
            <person name="Sung W.W."/>
            <person name="Whitney J."/>
            <person name="Buchanan J.A."/>
            <person name="Trost B."/>
            <person name="Singh N."/>
            <person name="Apresto B."/>
            <person name="Chen N."/>
            <person name="Coole M."/>
            <person name="Dawson T.J."/>
            <person name="Ho K.Y."/>
            <person name="Hu Z."/>
            <person name="Pullenayegum S."/>
            <person name="Samler K."/>
            <person name="Shipstone A."/>
            <person name="Tsoi F."/>
            <person name="Wang T."/>
            <person name="Pereira S.L."/>
            <person name="Rostami P."/>
            <person name="Ryan C.A."/>
            <person name="Tong A.H."/>
            <person name="Ng K."/>
            <person name="Sundaravadanam Y."/>
            <person name="Simpson J.T."/>
            <person name="Lim B.K."/>
            <person name="Engstrom M.D."/>
            <person name="Dutton C.J."/>
            <person name="Kerr K.C."/>
            <person name="Franke M."/>
            <person name="Rapley W."/>
            <person name="Wintle R.F."/>
            <person name="Scherer S.W."/>
        </authorList>
    </citation>
    <scope>NUCLEOTIDE SEQUENCE</scope>
    <source>
        <strain evidence="2">ROM106880</strain>
        <tissue evidence="2">Muscle</tissue>
    </source>
</reference>
<dbReference type="InterPro" id="IPR013730">
    <property type="entry name" value="Fyv7/TAP26"/>
</dbReference>
<dbReference type="PANTHER" id="PTHR15657:SF1">
    <property type="entry name" value="THYROID TRANSCRIPTION FACTOR 1-ASSOCIATED PROTEIN 26"/>
    <property type="match status" value="1"/>
</dbReference>
<evidence type="ECO:0000313" key="4">
    <source>
        <dbReference type="Proteomes" id="UP001732720"/>
    </source>
</evidence>
<dbReference type="PANTHER" id="PTHR15657">
    <property type="entry name" value="THYROID TRANSCRIPTION FACTOR 1-ASSOCIATED PROTEIN 26"/>
    <property type="match status" value="1"/>
</dbReference>
<dbReference type="Pfam" id="PF08524">
    <property type="entry name" value="rRNA_processing"/>
    <property type="match status" value="1"/>
</dbReference>
<gene>
    <name evidence="2" type="primary">CCDC59</name>
    <name evidence="3 5" type="synonym">Ccdc59</name>
</gene>
<dbReference type="CTD" id="29080"/>
<evidence type="ECO:0000256" key="1">
    <source>
        <dbReference type="SAM" id="MobiDB-lite"/>
    </source>
</evidence>
<dbReference type="Proteomes" id="UP001732720">
    <property type="component" value="Chromosome 8"/>
</dbReference>
<dbReference type="KEGG" id="ccan:109691755"/>
<evidence type="ECO:0000313" key="5">
    <source>
        <dbReference type="RefSeq" id="XP_020027525.1"/>
    </source>
</evidence>
<dbReference type="GeneID" id="109691755"/>
<dbReference type="Ensembl" id="ENSCCNT00000023897.1">
    <property type="protein sequence ID" value="ENSCCNP00000018380.1"/>
    <property type="gene ID" value="ENSCCNG00000018639.1"/>
</dbReference>
<dbReference type="OrthoDB" id="5377144at2759"/>
<sequence length="244" mass="28530">MAPVGPAARRRPLGGLGARGEGVASVGFRKENVRRRTWRPSHLQAFAGSVREGQGFAFRRKLKIQQNYKKLQWKEKKAQASQESKFTDQYPDHLKHLYLAEEERLRKQHRKVGQPLSKKQVDHSLPEEQCSTDQTLSEDQCSIVHQSQSEGQCIKTVNSMTIPKKNKKKTSNQKAQEEYEQIRAKRAAKKQEFERRKQEREEAQRLYKKKKMEVFKILSKKTKKGQPNLNLQMEYLLQKIQEKS</sequence>
<dbReference type="EMBL" id="GFFV01004083">
    <property type="protein sequence ID" value="JAV35862.1"/>
    <property type="molecule type" value="Transcribed_RNA"/>
</dbReference>
<feature type="region of interest" description="Disordered" evidence="1">
    <location>
        <begin position="106"/>
        <end position="131"/>
    </location>
</feature>